<evidence type="ECO:0000313" key="4">
    <source>
        <dbReference type="Proteomes" id="UP001517367"/>
    </source>
</evidence>
<keyword evidence="2" id="KW-0472">Membrane</keyword>
<dbReference type="EMBL" id="SRMP02000010">
    <property type="protein sequence ID" value="MFN0291227.1"/>
    <property type="molecule type" value="Genomic_DNA"/>
</dbReference>
<dbReference type="NCBIfam" id="NF040945">
    <property type="entry name" value="CCC_membrane"/>
    <property type="match status" value="1"/>
</dbReference>
<accession>A0ABW9JFP4</accession>
<evidence type="ECO:0000256" key="1">
    <source>
        <dbReference type="SAM" id="MobiDB-lite"/>
    </source>
</evidence>
<dbReference type="Proteomes" id="UP001517367">
    <property type="component" value="Unassembled WGS sequence"/>
</dbReference>
<name>A0ABW9JFP4_9SPHI</name>
<evidence type="ECO:0000313" key="3">
    <source>
        <dbReference type="EMBL" id="MFN0291227.1"/>
    </source>
</evidence>
<keyword evidence="2" id="KW-0812">Transmembrane</keyword>
<sequence>MSEEQEGQASQNPQPSQPSQPSFNQGNSFPPKNEYLGVVGFQQSLPNATAVLVLGILSILTCCCYGIIGLILGIIALILAKKDKTLYAANLGIYSESSLKNLNAGRICAIIGIVFSAIYLLLNIVFIAIFGFEVLSDQEALKEAILNWQNQ</sequence>
<dbReference type="InterPro" id="IPR011655">
    <property type="entry name" value="MpPF26"/>
</dbReference>
<feature type="transmembrane region" description="Helical" evidence="2">
    <location>
        <begin position="107"/>
        <end position="132"/>
    </location>
</feature>
<gene>
    <name evidence="3" type="ORF">E5L68_007470</name>
</gene>
<keyword evidence="2" id="KW-1133">Transmembrane helix</keyword>
<reference evidence="3 4" key="1">
    <citation type="submission" date="2024-12" db="EMBL/GenBank/DDBJ databases">
        <authorList>
            <person name="Hu S."/>
        </authorList>
    </citation>
    <scope>NUCLEOTIDE SEQUENCE [LARGE SCALE GENOMIC DNA]</scope>
    <source>
        <strain evidence="3 4">P-25</strain>
    </source>
</reference>
<feature type="region of interest" description="Disordered" evidence="1">
    <location>
        <begin position="1"/>
        <end position="24"/>
    </location>
</feature>
<comment type="caution">
    <text evidence="3">The sequence shown here is derived from an EMBL/GenBank/DDBJ whole genome shotgun (WGS) entry which is preliminary data.</text>
</comment>
<proteinExistence type="predicted"/>
<keyword evidence="4" id="KW-1185">Reference proteome</keyword>
<feature type="transmembrane region" description="Helical" evidence="2">
    <location>
        <begin position="50"/>
        <end position="80"/>
    </location>
</feature>
<protein>
    <submittedName>
        <fullName evidence="3">CCC motif membrane protein</fullName>
    </submittedName>
</protein>
<organism evidence="3 4">
    <name type="scientific">Pedobacter helvus</name>
    <dbReference type="NCBI Taxonomy" id="2563444"/>
    <lineage>
        <taxon>Bacteria</taxon>
        <taxon>Pseudomonadati</taxon>
        <taxon>Bacteroidota</taxon>
        <taxon>Sphingobacteriia</taxon>
        <taxon>Sphingobacteriales</taxon>
        <taxon>Sphingobacteriaceae</taxon>
        <taxon>Pedobacter</taxon>
    </lineage>
</organism>
<dbReference type="RefSeq" id="WP_212751597.1">
    <property type="nucleotide sequence ID" value="NZ_SRMP02000010.1"/>
</dbReference>
<evidence type="ECO:0000256" key="2">
    <source>
        <dbReference type="SAM" id="Phobius"/>
    </source>
</evidence>
<feature type="compositionally biased region" description="Low complexity" evidence="1">
    <location>
        <begin position="10"/>
        <end position="24"/>
    </location>
</feature>
<dbReference type="Pfam" id="PF07666">
    <property type="entry name" value="MpPF26"/>
    <property type="match status" value="1"/>
</dbReference>